<dbReference type="GeneID" id="74530354"/>
<proteinExistence type="predicted"/>
<keyword evidence="4" id="KW-1185">Reference proteome</keyword>
<dbReference type="Proteomes" id="UP000183894">
    <property type="component" value="Unassembled WGS sequence"/>
</dbReference>
<name>A0A1H7UCV4_HALLR</name>
<gene>
    <name evidence="2" type="ORF">KU306_15560</name>
    <name evidence="1" type="ORF">SAMN04488691_11244</name>
</gene>
<evidence type="ECO:0000313" key="1">
    <source>
        <dbReference type="EMBL" id="SEL94880.1"/>
    </source>
</evidence>
<dbReference type="EMBL" id="CP078063">
    <property type="protein sequence ID" value="UVE50295.1"/>
    <property type="molecule type" value="Genomic_DNA"/>
</dbReference>
<dbReference type="RefSeq" id="WP_169317607.1">
    <property type="nucleotide sequence ID" value="NZ_CP078063.1"/>
</dbReference>
<accession>A0A1H7UCV4</accession>
<evidence type="ECO:0000313" key="3">
    <source>
        <dbReference type="Proteomes" id="UP000183894"/>
    </source>
</evidence>
<evidence type="ECO:0008006" key="5">
    <source>
        <dbReference type="Google" id="ProtNLM"/>
    </source>
</evidence>
<evidence type="ECO:0000313" key="4">
    <source>
        <dbReference type="Proteomes" id="UP001058330"/>
    </source>
</evidence>
<reference evidence="2" key="2">
    <citation type="submission" date="2021-07" db="EMBL/GenBank/DDBJ databases">
        <title>Studies on halocins as antimicrobial molecules from haloarchaea.</title>
        <authorList>
            <person name="Kumar S."/>
            <person name="Khare S.K."/>
        </authorList>
    </citation>
    <scope>NUCLEOTIDE SEQUENCE</scope>
    <source>
        <strain evidence="2">NCIM 5678</strain>
    </source>
</reference>
<dbReference type="OrthoDB" id="284044at2157"/>
<reference evidence="1 3" key="1">
    <citation type="submission" date="2016-10" db="EMBL/GenBank/DDBJ databases">
        <authorList>
            <person name="de Groot N.N."/>
        </authorList>
    </citation>
    <scope>NUCLEOTIDE SEQUENCE [LARGE SCALE GENOMIC DNA]</scope>
    <source>
        <strain evidence="1 3">CDM_5</strain>
    </source>
</reference>
<dbReference type="Proteomes" id="UP001058330">
    <property type="component" value="Chromosome"/>
</dbReference>
<protein>
    <recommendedName>
        <fullName evidence="5">Small CPxCG-related zinc finger protein</fullName>
    </recommendedName>
</protein>
<organism evidence="1 3">
    <name type="scientific">Haloferax larsenii</name>
    <dbReference type="NCBI Taxonomy" id="302484"/>
    <lineage>
        <taxon>Archaea</taxon>
        <taxon>Methanobacteriati</taxon>
        <taxon>Methanobacteriota</taxon>
        <taxon>Stenosarchaea group</taxon>
        <taxon>Halobacteria</taxon>
        <taxon>Halobacteriales</taxon>
        <taxon>Haloferacaceae</taxon>
        <taxon>Haloferax</taxon>
    </lineage>
</organism>
<dbReference type="EMBL" id="FOAD01000012">
    <property type="protein sequence ID" value="SEL94880.1"/>
    <property type="molecule type" value="Genomic_DNA"/>
</dbReference>
<evidence type="ECO:0000313" key="2">
    <source>
        <dbReference type="EMBL" id="UVE50295.1"/>
    </source>
</evidence>
<sequence length="55" mass="6125">MATVVVACPHCGQHVEPSYEGDADFDGVRQGVKPEYRLTRETCPVCSNPYDLRRA</sequence>
<dbReference type="AlphaFoldDB" id="A0A1H7UCV4"/>